<accession>A0A6C2YHK4</accession>
<evidence type="ECO:0000259" key="3">
    <source>
        <dbReference type="PROSITE" id="PS50801"/>
    </source>
</evidence>
<evidence type="ECO:0000256" key="1">
    <source>
        <dbReference type="ARBA" id="ARBA00009013"/>
    </source>
</evidence>
<dbReference type="RefSeq" id="WP_162655919.1">
    <property type="nucleotide sequence ID" value="NZ_LR593887.1"/>
</dbReference>
<sequence>MTSQPRKRRLDVEDHGDIAVVTFIDNKIIDEQNINAIGEDLVRLVEELGRRKILLNFSRVEFLSSAALGKLINLNRKLQGVKGTLVLCGISKEISEVFKITRLDKLFKIKATESEALASF</sequence>
<dbReference type="InterPro" id="IPR036513">
    <property type="entry name" value="STAS_dom_sf"/>
</dbReference>
<dbReference type="SUPFAM" id="SSF52091">
    <property type="entry name" value="SpoIIaa-like"/>
    <property type="match status" value="1"/>
</dbReference>
<dbReference type="PROSITE" id="PS50801">
    <property type="entry name" value="STAS"/>
    <property type="match status" value="1"/>
</dbReference>
<dbReference type="Proteomes" id="UP000464378">
    <property type="component" value="Chromosome"/>
</dbReference>
<dbReference type="EMBL" id="LR593887">
    <property type="protein sequence ID" value="VTR96880.1"/>
    <property type="molecule type" value="Genomic_DNA"/>
</dbReference>
<dbReference type="Gene3D" id="3.30.750.24">
    <property type="entry name" value="STAS domain"/>
    <property type="match status" value="1"/>
</dbReference>
<dbReference type="GO" id="GO:0043856">
    <property type="term" value="F:anti-sigma factor antagonist activity"/>
    <property type="evidence" value="ECO:0007669"/>
    <property type="project" value="InterPro"/>
</dbReference>
<evidence type="ECO:0000313" key="5">
    <source>
        <dbReference type="Proteomes" id="UP000464378"/>
    </source>
</evidence>
<proteinExistence type="inferred from homology"/>
<gene>
    <name evidence="4" type="ORF">GMBLW1_32290</name>
</gene>
<name>A0A6C2YHK4_9BACT</name>
<comment type="similarity">
    <text evidence="1 2">Belongs to the anti-sigma-factor antagonist family.</text>
</comment>
<reference evidence="4" key="1">
    <citation type="submission" date="2019-04" db="EMBL/GenBank/DDBJ databases">
        <authorList>
            <consortium name="Science for Life Laboratories"/>
        </authorList>
    </citation>
    <scope>NUCLEOTIDE SEQUENCE</scope>
    <source>
        <strain evidence="4">MBLW1</strain>
    </source>
</reference>
<dbReference type="KEGG" id="tim:GMBLW1_32290"/>
<protein>
    <recommendedName>
        <fullName evidence="2">Anti-sigma factor antagonist</fullName>
    </recommendedName>
</protein>
<dbReference type="InParanoid" id="A0A6C2YHK4"/>
<feature type="domain" description="STAS" evidence="3">
    <location>
        <begin position="29"/>
        <end position="120"/>
    </location>
</feature>
<dbReference type="PANTHER" id="PTHR33495:SF2">
    <property type="entry name" value="ANTI-SIGMA FACTOR ANTAGONIST TM_1081-RELATED"/>
    <property type="match status" value="1"/>
</dbReference>
<dbReference type="EMBL" id="LR586016">
    <property type="protein sequence ID" value="VIP00731.1"/>
    <property type="molecule type" value="Genomic_DNA"/>
</dbReference>
<evidence type="ECO:0000256" key="2">
    <source>
        <dbReference type="RuleBase" id="RU003749"/>
    </source>
</evidence>
<dbReference type="InterPro" id="IPR003658">
    <property type="entry name" value="Anti-sigma_ant"/>
</dbReference>
<keyword evidence="5" id="KW-1185">Reference proteome</keyword>
<organism evidence="4">
    <name type="scientific">Tuwongella immobilis</name>
    <dbReference type="NCBI Taxonomy" id="692036"/>
    <lineage>
        <taxon>Bacteria</taxon>
        <taxon>Pseudomonadati</taxon>
        <taxon>Planctomycetota</taxon>
        <taxon>Planctomycetia</taxon>
        <taxon>Gemmatales</taxon>
        <taxon>Gemmataceae</taxon>
        <taxon>Tuwongella</taxon>
    </lineage>
</organism>
<evidence type="ECO:0000313" key="4">
    <source>
        <dbReference type="EMBL" id="VIP00731.1"/>
    </source>
</evidence>
<dbReference type="Pfam" id="PF01740">
    <property type="entry name" value="STAS"/>
    <property type="match status" value="1"/>
</dbReference>
<dbReference type="NCBIfam" id="TIGR00377">
    <property type="entry name" value="ant_ant_sig"/>
    <property type="match status" value="1"/>
</dbReference>
<dbReference type="CDD" id="cd07043">
    <property type="entry name" value="STAS_anti-anti-sigma_factors"/>
    <property type="match status" value="1"/>
</dbReference>
<dbReference type="PANTHER" id="PTHR33495">
    <property type="entry name" value="ANTI-SIGMA FACTOR ANTAGONIST TM_1081-RELATED-RELATED"/>
    <property type="match status" value="1"/>
</dbReference>
<dbReference type="AlphaFoldDB" id="A0A6C2YHK4"/>
<dbReference type="InterPro" id="IPR002645">
    <property type="entry name" value="STAS_dom"/>
</dbReference>